<proteinExistence type="predicted"/>
<feature type="compositionally biased region" description="Basic and acidic residues" evidence="2">
    <location>
        <begin position="294"/>
        <end position="316"/>
    </location>
</feature>
<feature type="compositionally biased region" description="Basic and acidic residues" evidence="2">
    <location>
        <begin position="965"/>
        <end position="977"/>
    </location>
</feature>
<evidence type="ECO:0000256" key="2">
    <source>
        <dbReference type="SAM" id="MobiDB-lite"/>
    </source>
</evidence>
<feature type="compositionally biased region" description="Basic and acidic residues" evidence="2">
    <location>
        <begin position="36"/>
        <end position="75"/>
    </location>
</feature>
<feature type="compositionally biased region" description="Polar residues" evidence="2">
    <location>
        <begin position="162"/>
        <end position="171"/>
    </location>
</feature>
<feature type="compositionally biased region" description="Basic and acidic residues" evidence="2">
    <location>
        <begin position="1185"/>
        <end position="1197"/>
    </location>
</feature>
<feature type="region of interest" description="Disordered" evidence="2">
    <location>
        <begin position="1028"/>
        <end position="1294"/>
    </location>
</feature>
<feature type="compositionally biased region" description="Basic and acidic residues" evidence="2">
    <location>
        <begin position="1234"/>
        <end position="1244"/>
    </location>
</feature>
<dbReference type="OrthoDB" id="8919667at2759"/>
<feature type="region of interest" description="Disordered" evidence="2">
    <location>
        <begin position="1344"/>
        <end position="1373"/>
    </location>
</feature>
<dbReference type="STRING" id="31234.E3LGB8"/>
<dbReference type="SUPFAM" id="SSF57667">
    <property type="entry name" value="beta-beta-alpha zinc fingers"/>
    <property type="match status" value="1"/>
</dbReference>
<feature type="domain" description="C2H2-type" evidence="3">
    <location>
        <begin position="1600"/>
        <end position="1627"/>
    </location>
</feature>
<protein>
    <recommendedName>
        <fullName evidence="3">C2H2-type domain-containing protein</fullName>
    </recommendedName>
</protein>
<feature type="compositionally biased region" description="Acidic residues" evidence="2">
    <location>
        <begin position="1203"/>
        <end position="1213"/>
    </location>
</feature>
<feature type="compositionally biased region" description="Polar residues" evidence="2">
    <location>
        <begin position="446"/>
        <end position="458"/>
    </location>
</feature>
<feature type="region of interest" description="Disordered" evidence="2">
    <location>
        <begin position="1441"/>
        <end position="1460"/>
    </location>
</feature>
<dbReference type="eggNOG" id="KOG1721">
    <property type="taxonomic scope" value="Eukaryota"/>
</dbReference>
<dbReference type="Gene3D" id="3.30.160.60">
    <property type="entry name" value="Classic Zinc Finger"/>
    <property type="match status" value="1"/>
</dbReference>
<dbReference type="GO" id="GO:0008270">
    <property type="term" value="F:zinc ion binding"/>
    <property type="evidence" value="ECO:0007669"/>
    <property type="project" value="UniProtKB-KW"/>
</dbReference>
<organism evidence="5">
    <name type="scientific">Caenorhabditis remanei</name>
    <name type="common">Caenorhabditis vulgaris</name>
    <dbReference type="NCBI Taxonomy" id="31234"/>
    <lineage>
        <taxon>Eukaryota</taxon>
        <taxon>Metazoa</taxon>
        <taxon>Ecdysozoa</taxon>
        <taxon>Nematoda</taxon>
        <taxon>Chromadorea</taxon>
        <taxon>Rhabditida</taxon>
        <taxon>Rhabditina</taxon>
        <taxon>Rhabditomorpha</taxon>
        <taxon>Rhabditoidea</taxon>
        <taxon>Rhabditidae</taxon>
        <taxon>Peloderinae</taxon>
        <taxon>Caenorhabditis</taxon>
    </lineage>
</organism>
<dbReference type="OMA" id="QRSHINE"/>
<dbReference type="InterPro" id="IPR013087">
    <property type="entry name" value="Znf_C2H2_type"/>
</dbReference>
<dbReference type="Proteomes" id="UP000008281">
    <property type="component" value="Unassembled WGS sequence"/>
</dbReference>
<feature type="compositionally biased region" description="Low complexity" evidence="2">
    <location>
        <begin position="269"/>
        <end position="281"/>
    </location>
</feature>
<feature type="compositionally biased region" description="Basic and acidic residues" evidence="2">
    <location>
        <begin position="873"/>
        <end position="882"/>
    </location>
</feature>
<gene>
    <name evidence="4" type="ORF">CRE_01540</name>
</gene>
<feature type="compositionally biased region" description="Basic and acidic residues" evidence="2">
    <location>
        <begin position="1071"/>
        <end position="1084"/>
    </location>
</feature>
<feature type="compositionally biased region" description="Polar residues" evidence="2">
    <location>
        <begin position="398"/>
        <end position="420"/>
    </location>
</feature>
<keyword evidence="5" id="KW-1185">Reference proteome</keyword>
<feature type="region of interest" description="Disordered" evidence="2">
    <location>
        <begin position="1390"/>
        <end position="1419"/>
    </location>
</feature>
<dbReference type="PROSITE" id="PS50157">
    <property type="entry name" value="ZINC_FINGER_C2H2_2"/>
    <property type="match status" value="1"/>
</dbReference>
<feature type="region of interest" description="Disordered" evidence="2">
    <location>
        <begin position="1533"/>
        <end position="1567"/>
    </location>
</feature>
<keyword evidence="1" id="KW-0479">Metal-binding</keyword>
<reference evidence="4" key="1">
    <citation type="submission" date="2007-07" db="EMBL/GenBank/DDBJ databases">
        <title>PCAP assembly of the Caenorhabditis remanei genome.</title>
        <authorList>
            <consortium name="The Caenorhabditis remanei Sequencing Consortium"/>
            <person name="Wilson R.K."/>
        </authorList>
    </citation>
    <scope>NUCLEOTIDE SEQUENCE [LARGE SCALE GENOMIC DNA]</scope>
    <source>
        <strain evidence="4">PB4641</strain>
    </source>
</reference>
<feature type="compositionally biased region" description="Polar residues" evidence="2">
    <location>
        <begin position="752"/>
        <end position="763"/>
    </location>
</feature>
<feature type="region of interest" description="Disordered" evidence="2">
    <location>
        <begin position="211"/>
        <end position="657"/>
    </location>
</feature>
<evidence type="ECO:0000313" key="5">
    <source>
        <dbReference type="Proteomes" id="UP000008281"/>
    </source>
</evidence>
<feature type="compositionally biased region" description="Polar residues" evidence="2">
    <location>
        <begin position="902"/>
        <end position="961"/>
    </location>
</feature>
<feature type="compositionally biased region" description="Basic and acidic residues" evidence="2">
    <location>
        <begin position="1218"/>
        <end position="1227"/>
    </location>
</feature>
<feature type="compositionally biased region" description="Polar residues" evidence="2">
    <location>
        <begin position="382"/>
        <end position="391"/>
    </location>
</feature>
<dbReference type="InParanoid" id="E3LGB8"/>
<dbReference type="InterPro" id="IPR036236">
    <property type="entry name" value="Znf_C2H2_sf"/>
</dbReference>
<evidence type="ECO:0000259" key="3">
    <source>
        <dbReference type="PROSITE" id="PS50157"/>
    </source>
</evidence>
<accession>E3LGB8</accession>
<feature type="compositionally biased region" description="Pro residues" evidence="2">
    <location>
        <begin position="997"/>
        <end position="1007"/>
    </location>
</feature>
<feature type="compositionally biased region" description="Polar residues" evidence="2">
    <location>
        <begin position="364"/>
        <end position="373"/>
    </location>
</feature>
<feature type="compositionally biased region" description="Basic and acidic residues" evidence="2">
    <location>
        <begin position="1390"/>
        <end position="1409"/>
    </location>
</feature>
<feature type="compositionally biased region" description="Basic and acidic residues" evidence="2">
    <location>
        <begin position="1095"/>
        <end position="1120"/>
    </location>
</feature>
<feature type="compositionally biased region" description="Acidic residues" evidence="2">
    <location>
        <begin position="1350"/>
        <end position="1373"/>
    </location>
</feature>
<feature type="compositionally biased region" description="Basic and acidic residues" evidence="2">
    <location>
        <begin position="1278"/>
        <end position="1288"/>
    </location>
</feature>
<feature type="region of interest" description="Disordered" evidence="2">
    <location>
        <begin position="751"/>
        <end position="770"/>
    </location>
</feature>
<dbReference type="PROSITE" id="PS00028">
    <property type="entry name" value="ZINC_FINGER_C2H2_1"/>
    <property type="match status" value="1"/>
</dbReference>
<feature type="compositionally biased region" description="Pro residues" evidence="2">
    <location>
        <begin position="1"/>
        <end position="10"/>
    </location>
</feature>
<evidence type="ECO:0000256" key="1">
    <source>
        <dbReference type="PROSITE-ProRule" id="PRU00042"/>
    </source>
</evidence>
<sequence>MSQDPPPPDDPNLKPAEPELDAGEQARRRLAKREKRMAEIIEAKRQQEIKDQEARAEQKKREQPRMEKKESEESLKLFNQAMEPSTSQPRESKVEMKARERKAADEKKTRVAAPDESRQESSEERRIAHYQKQKEMEKQKKKAASSSAGQPEAANQEPDADSGSTSSSIEVVTQIRPPSPDPLMKKIQERIFREAQHLRVRGDPVRVAAAKAETEKKLDQAGKSMKQCRTEQAEKSGLRLPQPPKTSTPSGFVTIRDTERPVIPPAVGAPPAKASPPTDSIPTPPDLNSRRRNKEQQFRSRFAELSKDESETKEDSPAAPRRKSSGPFNPRELKKRPVPSDFSKGPQPKIAPTSSQMRHVGSEAASSSLSTQKLDTRISKPENVSQAQPVQAQKAVLKQTSTPVSSAPKTPATIQTTPVSKPTKPVAPSSFIVSKAPVWGPVVKQPPTQNPKLVSTTIPAAPEKDSRSDTSPSGQTAPTPQPTVKKASSVPEQDGKPVTSTVVKSKAAPTVQHVAQPASTAVKKAKVPTTVASNPEPKQIVKTAQPDKKKSDSQAPVQAATKPEAPSSSIVPKGPVSEVEEPPTQNPKRVPTAIPSAPQKDSRSDTAPSIRPVPRPQPTVKKGLTAPKQDPKPVARPVEPKTAPTIQHMTQPAPPTVQKANVPTVVASSKVAPPTQQQNLSKFAMATRRSLGELDFKQMAIDVLHVTSRKQRGDFRHALTNVRDRLMKDLTDLEKIDIQVVLDRLDELDQADSGSTVEGNSTVLEEEQSEKRKRIRKSRAQRLAEAESKVVEMTDEKFEDIYKSVMESFNKDDTAGEDLIPAPLMRRRSCIPPKDTNPMLKSMVQLKKLHENGKPTVGAVLKADVAKKIKDAVVREQDKTLRQENSAQKRNRSEKADEPTEIPSTSVKAPLTENPSTTTEAPPTEVPSTSTEAPPTEVPSKSTEAPPTEEPTSSGVPSSSILAKLIDEETESAREENQNVPYSGRPGMGAIERINRPSPPAPRPPEPVSLGGKYPQYRYVGGKVVKISKPKEKMQPKNPGYVPYVPPKLRHLPMQTQEKPQEALPAESVIEVEHPQIEDRHSPEPMEPTEQKSVTPEKEKTPERIAEEEQKDGEDMNHEDGPEDFQQLLADNEEKQGDVSSPKKADSVATKKTAREIMENINDPTWEEIQERDKFAEEDVESDPVSDREDPELKEYEELYSSGDEEEDSDDETIMTRAESRDTREWVSNEDNAQEVRDDILPSDHEEEEEEEKEEEEKRGMMDVEEPELIGLSESPQMEERISPEPDRFSPLLESEVPYVAEEVILETEESYETKWIKQRNAQRQRDLPQTSRRETEYMKKLTAKAFGYSDEDSDEEPFEDSDSDYEFEGVESDIDEKLAKEIGIWEEKKAAEVEEDKKSNETSERDLDYFNSNPKMISEPRDSFEELEKLVTQCAQIQEDRRRRRYDSDGSDFGELSDSSFNADFEQVKAMYEIEKEKREINSSKPPREKLMEFGDRCVERYQRARKLALEYKKVDKNEEKLAEMLEGKKEIEKKKRAPRGKKDEESKVKQQRRKLNEPDDRDELEKDIERAQKQEAEMKKGVKMVLTEISKDPKIAERQCELCFGVFVNKNKRERHMKTHTDQIDANCDICGAPMKFSYNLVQHLKKCAQKLTIPCDEKELQQYYPRFIEQFNQFRADNLSDLPDLPADFKFDDMGFIVGSDDHIPFSYSNYEFKRVLKNHKKN</sequence>
<feature type="compositionally biased region" description="Acidic residues" evidence="2">
    <location>
        <begin position="1245"/>
        <end position="1255"/>
    </location>
</feature>
<feature type="region of interest" description="Disordered" evidence="2">
    <location>
        <begin position="1"/>
        <end position="182"/>
    </location>
</feature>
<feature type="region of interest" description="Disordered" evidence="2">
    <location>
        <begin position="873"/>
        <end position="1015"/>
    </location>
</feature>
<feature type="compositionally biased region" description="Basic and acidic residues" evidence="2">
    <location>
        <begin position="90"/>
        <end position="138"/>
    </location>
</feature>
<feature type="compositionally biased region" description="Basic and acidic residues" evidence="2">
    <location>
        <begin position="228"/>
        <end position="237"/>
    </location>
</feature>
<keyword evidence="1" id="KW-0862">Zinc</keyword>
<dbReference type="HOGENOM" id="CLU_240126_0_0_1"/>
<feature type="compositionally biased region" description="Basic and acidic residues" evidence="2">
    <location>
        <begin position="1542"/>
        <end position="1567"/>
    </location>
</feature>
<feature type="compositionally biased region" description="Polar residues" evidence="2">
    <location>
        <begin position="469"/>
        <end position="478"/>
    </location>
</feature>
<dbReference type="EMBL" id="DS268408">
    <property type="protein sequence ID" value="EFO85715.1"/>
    <property type="molecule type" value="Genomic_DNA"/>
</dbReference>
<evidence type="ECO:0000313" key="4">
    <source>
        <dbReference type="EMBL" id="EFO85715.1"/>
    </source>
</evidence>
<feature type="compositionally biased region" description="Basic and acidic residues" evidence="2">
    <location>
        <begin position="1132"/>
        <end position="1146"/>
    </location>
</feature>
<name>E3LGB8_CAERE</name>
<keyword evidence="1" id="KW-0863">Zinc-finger</keyword>